<feature type="non-terminal residue" evidence="1">
    <location>
        <position position="1"/>
    </location>
</feature>
<dbReference type="EMBL" id="KZ384601">
    <property type="protein sequence ID" value="PIO55703.1"/>
    <property type="molecule type" value="Genomic_DNA"/>
</dbReference>
<dbReference type="Proteomes" id="UP000230423">
    <property type="component" value="Unassembled WGS sequence"/>
</dbReference>
<name>A0A2G9TCM9_TELCI</name>
<evidence type="ECO:0000313" key="2">
    <source>
        <dbReference type="Proteomes" id="UP000230423"/>
    </source>
</evidence>
<keyword evidence="2" id="KW-1185">Reference proteome</keyword>
<proteinExistence type="predicted"/>
<dbReference type="AlphaFoldDB" id="A0A2G9TCM9"/>
<organism evidence="1 2">
    <name type="scientific">Teladorsagia circumcincta</name>
    <name type="common">Brown stomach worm</name>
    <name type="synonym">Ostertagia circumcincta</name>
    <dbReference type="NCBI Taxonomy" id="45464"/>
    <lineage>
        <taxon>Eukaryota</taxon>
        <taxon>Metazoa</taxon>
        <taxon>Ecdysozoa</taxon>
        <taxon>Nematoda</taxon>
        <taxon>Chromadorea</taxon>
        <taxon>Rhabditida</taxon>
        <taxon>Rhabditina</taxon>
        <taxon>Rhabditomorpha</taxon>
        <taxon>Strongyloidea</taxon>
        <taxon>Trichostrongylidae</taxon>
        <taxon>Teladorsagia</taxon>
    </lineage>
</organism>
<sequence>YSSTSWSDERRGAKGRWFTNAQPCYGGNSELRRCRAFRGIPAKIADVRRRYVLPLDSRRLRSWSS</sequence>
<reference evidence="1 2" key="1">
    <citation type="submission" date="2015-09" db="EMBL/GenBank/DDBJ databases">
        <title>Draft genome of the parasitic nematode Teladorsagia circumcincta isolate WARC Sus (inbred).</title>
        <authorList>
            <person name="Mitreva M."/>
        </authorList>
    </citation>
    <scope>NUCLEOTIDE SEQUENCE [LARGE SCALE GENOMIC DNA]</scope>
    <source>
        <strain evidence="1 2">S</strain>
    </source>
</reference>
<feature type="non-terminal residue" evidence="1">
    <location>
        <position position="65"/>
    </location>
</feature>
<accession>A0A2G9TCM9</accession>
<protein>
    <submittedName>
        <fullName evidence="1">Uncharacterized protein</fullName>
    </submittedName>
</protein>
<gene>
    <name evidence="1" type="ORF">TELCIR_22909</name>
</gene>
<evidence type="ECO:0000313" key="1">
    <source>
        <dbReference type="EMBL" id="PIO55703.1"/>
    </source>
</evidence>